<reference evidence="3" key="1">
    <citation type="submission" date="2016-01" db="EMBL/GenBank/DDBJ databases">
        <title>Draft genome of Chromobacterium sp. F49.</title>
        <authorList>
            <person name="Hong K.W."/>
        </authorList>
    </citation>
    <scope>NUCLEOTIDE SEQUENCE [LARGE SCALE GENOMIC DNA]</scope>
    <source>
        <strain evidence="3">M63</strain>
    </source>
</reference>
<evidence type="ECO:0000256" key="1">
    <source>
        <dbReference type="SAM" id="Coils"/>
    </source>
</evidence>
<comment type="caution">
    <text evidence="2">The sequence shown here is derived from an EMBL/GenBank/DDBJ whole genome shotgun (WGS) entry which is preliminary data.</text>
</comment>
<gene>
    <name evidence="2" type="ORF">AV654_25300</name>
</gene>
<sequence>MDYSKYMKYFNRTIKEYKQEVITEEEVQEILEEVKKDIDEMIQNKEKNELALGLEYQMGVQLERNAKNKILNGDSTAWILIEKQIFWLAHIVKSVPNSGSVMHWQLGGLIGLSLLWKHNDIAELVTEYAIKMFSKDPEYYSENKTHHVFMACLSHKWKTGEMPELFKILPQDNVYVRLMNNWHSSENLKELLYEVCDFHIYSASDTPQKSKEILSFVYIPYDYYCIKLVRDKEGLQTPSIEHPLLQNPLGQIPNDRPGYDPESDEILQYVLKNEKVPDWQRIIR</sequence>
<dbReference type="AlphaFoldDB" id="A0A163W3B1"/>
<proteinExistence type="predicted"/>
<keyword evidence="1" id="KW-0175">Coiled coil</keyword>
<accession>A0A163W3B1</accession>
<organism evidence="2 3">
    <name type="scientific">Paenibacillus elgii</name>
    <dbReference type="NCBI Taxonomy" id="189691"/>
    <lineage>
        <taxon>Bacteria</taxon>
        <taxon>Bacillati</taxon>
        <taxon>Bacillota</taxon>
        <taxon>Bacilli</taxon>
        <taxon>Bacillales</taxon>
        <taxon>Paenibacillaceae</taxon>
        <taxon>Paenibacillus</taxon>
    </lineage>
</organism>
<keyword evidence="3" id="KW-1185">Reference proteome</keyword>
<dbReference type="OrthoDB" id="2654493at2"/>
<evidence type="ECO:0000313" key="3">
    <source>
        <dbReference type="Proteomes" id="UP000076563"/>
    </source>
</evidence>
<protein>
    <submittedName>
        <fullName evidence="2">Uncharacterized protein</fullName>
    </submittedName>
</protein>
<feature type="coiled-coil region" evidence="1">
    <location>
        <begin position="24"/>
        <end position="51"/>
    </location>
</feature>
<dbReference type="STRING" id="1007103.GCA_000213315_00074"/>
<dbReference type="EMBL" id="LQRA01000070">
    <property type="protein sequence ID" value="KZE75790.1"/>
    <property type="molecule type" value="Genomic_DNA"/>
</dbReference>
<evidence type="ECO:0000313" key="2">
    <source>
        <dbReference type="EMBL" id="KZE75790.1"/>
    </source>
</evidence>
<name>A0A163W3B1_9BACL</name>
<dbReference type="RefSeq" id="WP_063184579.1">
    <property type="nucleotide sequence ID" value="NZ_LQRA01000070.1"/>
</dbReference>
<dbReference type="Proteomes" id="UP000076563">
    <property type="component" value="Unassembled WGS sequence"/>
</dbReference>